<evidence type="ECO:0000313" key="2">
    <source>
        <dbReference type="Proteomes" id="UP000499080"/>
    </source>
</evidence>
<dbReference type="Proteomes" id="UP000499080">
    <property type="component" value="Unassembled WGS sequence"/>
</dbReference>
<comment type="caution">
    <text evidence="1">The sequence shown here is derived from an EMBL/GenBank/DDBJ whole genome shotgun (WGS) entry which is preliminary data.</text>
</comment>
<reference evidence="1 2" key="1">
    <citation type="journal article" date="2019" name="Sci. Rep.">
        <title>Orb-weaving spider Araneus ventricosus genome elucidates the spidroin gene catalogue.</title>
        <authorList>
            <person name="Kono N."/>
            <person name="Nakamura H."/>
            <person name="Ohtoshi R."/>
            <person name="Moran D.A.P."/>
            <person name="Shinohara A."/>
            <person name="Yoshida Y."/>
            <person name="Fujiwara M."/>
            <person name="Mori M."/>
            <person name="Tomita M."/>
            <person name="Arakawa K."/>
        </authorList>
    </citation>
    <scope>NUCLEOTIDE SEQUENCE [LARGE SCALE GENOMIC DNA]</scope>
</reference>
<sequence length="75" mass="8311">MWGSGFESGSDKAACFKTRLTPSFGLILTLLEHNCPRFVSLVKLSTILMKGIDPSNSSPFKAPEVQLCQQIPRRK</sequence>
<organism evidence="1 2">
    <name type="scientific">Araneus ventricosus</name>
    <name type="common">Orbweaver spider</name>
    <name type="synonym">Epeira ventricosa</name>
    <dbReference type="NCBI Taxonomy" id="182803"/>
    <lineage>
        <taxon>Eukaryota</taxon>
        <taxon>Metazoa</taxon>
        <taxon>Ecdysozoa</taxon>
        <taxon>Arthropoda</taxon>
        <taxon>Chelicerata</taxon>
        <taxon>Arachnida</taxon>
        <taxon>Araneae</taxon>
        <taxon>Araneomorphae</taxon>
        <taxon>Entelegynae</taxon>
        <taxon>Araneoidea</taxon>
        <taxon>Araneidae</taxon>
        <taxon>Araneus</taxon>
    </lineage>
</organism>
<dbReference type="EMBL" id="BGPR01005907">
    <property type="protein sequence ID" value="GBN14487.1"/>
    <property type="molecule type" value="Genomic_DNA"/>
</dbReference>
<protein>
    <submittedName>
        <fullName evidence="1">Uncharacterized protein</fullName>
    </submittedName>
</protein>
<dbReference type="AlphaFoldDB" id="A0A4Y2LMC9"/>
<name>A0A4Y2LMC9_ARAVE</name>
<evidence type="ECO:0000313" key="1">
    <source>
        <dbReference type="EMBL" id="GBN14487.1"/>
    </source>
</evidence>
<keyword evidence="2" id="KW-1185">Reference proteome</keyword>
<proteinExistence type="predicted"/>
<gene>
    <name evidence="1" type="ORF">AVEN_123397_1</name>
</gene>
<accession>A0A4Y2LMC9</accession>